<dbReference type="Pfam" id="PF21049">
    <property type="entry name" value="CFA69_ARM_rpt"/>
    <property type="match status" value="1"/>
</dbReference>
<protein>
    <recommendedName>
        <fullName evidence="1">Cilia- and flagella-associated protein 69 ARM repeats domain-containing protein</fullName>
    </recommendedName>
</protein>
<reference evidence="2" key="1">
    <citation type="submission" date="2015-04" db="EMBL/GenBank/DDBJ databases">
        <title>The genome sequence of the plant pathogenic Rhizarian Plasmodiophora brassicae reveals insights in its biotrophic life cycle and the origin of chitin synthesis.</title>
        <authorList>
            <person name="Schwelm A."/>
            <person name="Fogelqvist J."/>
            <person name="Knaust A."/>
            <person name="Julke S."/>
            <person name="Lilja T."/>
            <person name="Dhandapani V."/>
            <person name="Bonilla-Rosso G."/>
            <person name="Karlsson M."/>
            <person name="Shevchenko A."/>
            <person name="Choi S.R."/>
            <person name="Kim H.G."/>
            <person name="Park J.Y."/>
            <person name="Lim Y.P."/>
            <person name="Ludwig-Muller J."/>
            <person name="Dixelius C."/>
        </authorList>
    </citation>
    <scope>NUCLEOTIDE SEQUENCE</scope>
    <source>
        <tissue evidence="2">Potato root galls</tissue>
    </source>
</reference>
<dbReference type="InterPro" id="IPR048733">
    <property type="entry name" value="CFA69_ARM_dom"/>
</dbReference>
<feature type="non-terminal residue" evidence="2">
    <location>
        <position position="137"/>
    </location>
</feature>
<dbReference type="EMBL" id="HACM01011920">
    <property type="protein sequence ID" value="CRZ12362.1"/>
    <property type="molecule type" value="Transcribed_RNA"/>
</dbReference>
<accession>A0A0H5RFP1</accession>
<evidence type="ECO:0000259" key="1">
    <source>
        <dbReference type="Pfam" id="PF21049"/>
    </source>
</evidence>
<proteinExistence type="predicted"/>
<sequence>MREAVPISAQNRSGKDALFNRVIGLFNDRYTQSLRERQANAILNTAQAHRDGFALDKLNDVATIIRLSFDAIYKVNGHCPALKRALCVLFEVISLGFCTDRAWPDEQIQPTIIAIFRQIILISTSHADIGQRLRLSA</sequence>
<name>A0A0H5RFP1_9EUKA</name>
<organism evidence="2">
    <name type="scientific">Spongospora subterranea</name>
    <dbReference type="NCBI Taxonomy" id="70186"/>
    <lineage>
        <taxon>Eukaryota</taxon>
        <taxon>Sar</taxon>
        <taxon>Rhizaria</taxon>
        <taxon>Endomyxa</taxon>
        <taxon>Phytomyxea</taxon>
        <taxon>Plasmodiophorida</taxon>
        <taxon>Plasmodiophoridae</taxon>
        <taxon>Spongospora</taxon>
    </lineage>
</organism>
<feature type="domain" description="Cilia- and flagella-associated protein 69 ARM repeats" evidence="1">
    <location>
        <begin position="19"/>
        <end position="117"/>
    </location>
</feature>
<dbReference type="AlphaFoldDB" id="A0A0H5RFP1"/>
<evidence type="ECO:0000313" key="2">
    <source>
        <dbReference type="EMBL" id="CRZ12362.1"/>
    </source>
</evidence>